<proteinExistence type="predicted"/>
<keyword evidence="1" id="KW-0472">Membrane</keyword>
<evidence type="ECO:0000256" key="1">
    <source>
        <dbReference type="SAM" id="Phobius"/>
    </source>
</evidence>
<organism evidence="2">
    <name type="scientific">Culex tarsalis</name>
    <name type="common">Encephalitis mosquito</name>
    <dbReference type="NCBI Taxonomy" id="7177"/>
    <lineage>
        <taxon>Eukaryota</taxon>
        <taxon>Metazoa</taxon>
        <taxon>Ecdysozoa</taxon>
        <taxon>Arthropoda</taxon>
        <taxon>Hexapoda</taxon>
        <taxon>Insecta</taxon>
        <taxon>Pterygota</taxon>
        <taxon>Neoptera</taxon>
        <taxon>Endopterygota</taxon>
        <taxon>Diptera</taxon>
        <taxon>Nematocera</taxon>
        <taxon>Culicoidea</taxon>
        <taxon>Culicidae</taxon>
        <taxon>Culicinae</taxon>
        <taxon>Culicini</taxon>
        <taxon>Culex</taxon>
        <taxon>Culex</taxon>
    </lineage>
</organism>
<name>A0A1Q3F6A0_CULTA</name>
<dbReference type="AlphaFoldDB" id="A0A1Q3F6A0"/>
<dbReference type="InterPro" id="IPR026620">
    <property type="entry name" value="TMEM177"/>
</dbReference>
<accession>A0A1Q3F6A0</accession>
<keyword evidence="1" id="KW-0812">Transmembrane</keyword>
<keyword evidence="1" id="KW-1133">Transmembrane helix</keyword>
<dbReference type="GO" id="GO:0016020">
    <property type="term" value="C:membrane"/>
    <property type="evidence" value="ECO:0007669"/>
    <property type="project" value="TreeGrafter"/>
</dbReference>
<evidence type="ECO:0000313" key="2">
    <source>
        <dbReference type="EMBL" id="JAV23095.1"/>
    </source>
</evidence>
<feature type="transmembrane region" description="Helical" evidence="1">
    <location>
        <begin position="18"/>
        <end position="36"/>
    </location>
</feature>
<sequence length="313" mass="35941">MGRSSRFSFFVTEAGRQWMFYGSTTLAVGLFAGHYMPHTVGISYYKEFVQAYKHGQERELSEKIKKRFERAVQLLDLSEFEKKFVKPFAVYGFDVFNAGSMKSRFGALVGVPTNYEYDSVADIEKQNVIIRGNKIDWSSEGGKLLEDCLVVAEDEQVFGMAREILTLNSHKRLFQSMIPTVSWVFTYSVASLVNQRCNFYVRPFSLRFMLYAICGFLGYGIYSFSTDMSEIYFDTSVDKKLAKLGPEVVDAGVRFYDKILKKNVAIRKLTGDDYYTAKGNINYMIRQKAAPLTVRKDFFVTGYKDFVNNEQKS</sequence>
<reference evidence="2" key="1">
    <citation type="submission" date="2017-01" db="EMBL/GenBank/DDBJ databases">
        <title>A deep insight into the sialotranscriptome of adult male and female Cluex tarsalis mosquitoes.</title>
        <authorList>
            <person name="Ribeiro J.M."/>
            <person name="Moreira F."/>
            <person name="Bernard K.A."/>
            <person name="Calvo E."/>
        </authorList>
    </citation>
    <scope>NUCLEOTIDE SEQUENCE</scope>
    <source>
        <strain evidence="2">Kern County</strain>
        <tissue evidence="2">Salivary glands</tissue>
    </source>
</reference>
<feature type="transmembrane region" description="Helical" evidence="1">
    <location>
        <begin position="204"/>
        <end position="222"/>
    </location>
</feature>
<dbReference type="EMBL" id="GFDL01011950">
    <property type="protein sequence ID" value="JAV23095.1"/>
    <property type="molecule type" value="Transcribed_RNA"/>
</dbReference>
<dbReference type="PANTHER" id="PTHR21824:SF4">
    <property type="entry name" value="TRANSMEMBRANE PROTEIN 177"/>
    <property type="match status" value="1"/>
</dbReference>
<protein>
    <submittedName>
        <fullName evidence="2">Putative conserved plasma membrane protein</fullName>
    </submittedName>
</protein>
<dbReference type="PANTHER" id="PTHR21824">
    <property type="entry name" value="TRANSMEMBRANE PROTEIN 177"/>
    <property type="match status" value="1"/>
</dbReference>